<evidence type="ECO:0000313" key="2">
    <source>
        <dbReference type="EMBL" id="PZO78760.1"/>
    </source>
</evidence>
<proteinExistence type="predicted"/>
<dbReference type="AlphaFoldDB" id="A0A2W4Z8T2"/>
<protein>
    <recommendedName>
        <fullName evidence="1">Putative Flp pilus-assembly TadG-like N-terminal domain-containing protein</fullName>
    </recommendedName>
</protein>
<reference evidence="2 3" key="1">
    <citation type="submission" date="2017-08" db="EMBL/GenBank/DDBJ databases">
        <title>Infants hospitalized years apart are colonized by the same room-sourced microbial strains.</title>
        <authorList>
            <person name="Brooks B."/>
            <person name="Olm M.R."/>
            <person name="Firek B.A."/>
            <person name="Baker R."/>
            <person name="Thomas B.C."/>
            <person name="Morowitz M.J."/>
            <person name="Banfield J.F."/>
        </authorList>
    </citation>
    <scope>NUCLEOTIDE SEQUENCE [LARGE SCALE GENOMIC DNA]</scope>
    <source>
        <strain evidence="2">S2_018_000_R3_110</strain>
    </source>
</reference>
<evidence type="ECO:0000259" key="1">
    <source>
        <dbReference type="Pfam" id="PF13400"/>
    </source>
</evidence>
<organism evidence="2 3">
    <name type="scientific">Sphingomonas hengshuiensis</name>
    <dbReference type="NCBI Taxonomy" id="1609977"/>
    <lineage>
        <taxon>Bacteria</taxon>
        <taxon>Pseudomonadati</taxon>
        <taxon>Pseudomonadota</taxon>
        <taxon>Alphaproteobacteria</taxon>
        <taxon>Sphingomonadales</taxon>
        <taxon>Sphingomonadaceae</taxon>
        <taxon>Sphingomonas</taxon>
    </lineage>
</organism>
<dbReference type="Pfam" id="PF13400">
    <property type="entry name" value="Tad"/>
    <property type="match status" value="1"/>
</dbReference>
<evidence type="ECO:0000313" key="3">
    <source>
        <dbReference type="Proteomes" id="UP000248614"/>
    </source>
</evidence>
<gene>
    <name evidence="2" type="ORF">DI632_05525</name>
</gene>
<sequence length="546" mass="55911">MIHPAIRTLIRRREGNVAMIVAGGLAMLTGTAVLGVDTATLYLEKRRLQGAADAAALAAAGDLDNATARAQAAVSLSADNDTRLVTMTPGRFNRDPALAADARFAANGDPGNAARVVLESRVRPIFAQVFGRQEVTLDARATAARIDLAGFSIGTRAASVHGGLPGALLSQLAGSDLSLSVMDYNALVSAQVDLLKTAELLRTGVGVQAATFDEVLASDITLPGLVTAMAGSTGNGAAAQVLRTLAIRLPGRSVQLDRIIDLGLLGTRSVADPTRPVQVDAYTLLREALQIGNGTRQVQSDIDLGVPGIGVARLYLQIGERPAHSPWLSIGEAGQTVVRSAQTRLWIDIALLHAPLNLGSVRVPIYVELAAAEARLAGIACRGGPASASVALDVTPSIGRAAIADLDPATLGNFQQAMALRPAKMVTLPLASLTGYANVQLGGVSAQRVSFSATDIGSNVVKSVSTNDIAAGLASSILRNVDIRANVLGIGLSTGLLTSTLGNTLSAAAPALDLVVNQVSALVGVHLGQADVRVGGVRCGTPVLVA</sequence>
<dbReference type="Proteomes" id="UP000248614">
    <property type="component" value="Unassembled WGS sequence"/>
</dbReference>
<dbReference type="EMBL" id="QFNF01000010">
    <property type="protein sequence ID" value="PZO78760.1"/>
    <property type="molecule type" value="Genomic_DNA"/>
</dbReference>
<comment type="caution">
    <text evidence="2">The sequence shown here is derived from an EMBL/GenBank/DDBJ whole genome shotgun (WGS) entry which is preliminary data.</text>
</comment>
<feature type="domain" description="Putative Flp pilus-assembly TadG-like N-terminal" evidence="1">
    <location>
        <begin position="15"/>
        <end position="61"/>
    </location>
</feature>
<name>A0A2W4Z8T2_9SPHN</name>
<dbReference type="InterPro" id="IPR028087">
    <property type="entry name" value="Tad_N"/>
</dbReference>
<accession>A0A2W4Z8T2</accession>